<evidence type="ECO:0000256" key="9">
    <source>
        <dbReference type="ARBA" id="ARBA00022840"/>
    </source>
</evidence>
<dbReference type="GO" id="GO:0005507">
    <property type="term" value="F:copper ion binding"/>
    <property type="evidence" value="ECO:0007669"/>
    <property type="project" value="TreeGrafter"/>
</dbReference>
<dbReference type="GO" id="GO:0005524">
    <property type="term" value="F:ATP binding"/>
    <property type="evidence" value="ECO:0007669"/>
    <property type="project" value="UniProtKB-UniRule"/>
</dbReference>
<dbReference type="SUPFAM" id="SSF81660">
    <property type="entry name" value="Metal cation-transporting ATPase, ATP-binding domain N"/>
    <property type="match status" value="1"/>
</dbReference>
<evidence type="ECO:0000256" key="2">
    <source>
        <dbReference type="ARBA" id="ARBA00006024"/>
    </source>
</evidence>
<dbReference type="InterPro" id="IPR023299">
    <property type="entry name" value="ATPase_P-typ_cyto_dom_N"/>
</dbReference>
<dbReference type="InterPro" id="IPR008250">
    <property type="entry name" value="ATPase_P-typ_transduc_dom_A_sf"/>
</dbReference>
<evidence type="ECO:0000256" key="15">
    <source>
        <dbReference type="RuleBase" id="RU362081"/>
    </source>
</evidence>
<keyword evidence="5" id="KW-0597">Phosphoprotein</keyword>
<keyword evidence="18" id="KW-1185">Reference proteome</keyword>
<evidence type="ECO:0000256" key="5">
    <source>
        <dbReference type="ARBA" id="ARBA00022553"/>
    </source>
</evidence>
<evidence type="ECO:0000256" key="10">
    <source>
        <dbReference type="ARBA" id="ARBA00022842"/>
    </source>
</evidence>
<name>A0A7X6DQR9_9BACT</name>
<evidence type="ECO:0000256" key="12">
    <source>
        <dbReference type="ARBA" id="ARBA00022989"/>
    </source>
</evidence>
<feature type="domain" description="P-type ATPase A" evidence="16">
    <location>
        <begin position="178"/>
        <end position="282"/>
    </location>
</feature>
<dbReference type="SFLD" id="SFLDG00002">
    <property type="entry name" value="C1.7:_P-type_atpase_like"/>
    <property type="match status" value="1"/>
</dbReference>
<reference evidence="17 18" key="1">
    <citation type="journal article" date="2020" name="Nature">
        <title>Bacterial chemolithoautotrophy via manganese oxidation.</title>
        <authorList>
            <person name="Yu H."/>
            <person name="Leadbetter J.R."/>
        </authorList>
    </citation>
    <scope>NUCLEOTIDE SEQUENCE [LARGE SCALE GENOMIC DNA]</scope>
    <source>
        <strain evidence="17 18">Mn-1</strain>
    </source>
</reference>
<comment type="subcellular location">
    <subcellularLocation>
        <location evidence="1">Cell membrane</location>
        <topology evidence="1">Multi-pass membrane protein</topology>
    </subcellularLocation>
</comment>
<evidence type="ECO:0000256" key="13">
    <source>
        <dbReference type="ARBA" id="ARBA00023065"/>
    </source>
</evidence>
<evidence type="ECO:0000256" key="14">
    <source>
        <dbReference type="ARBA" id="ARBA00023136"/>
    </source>
</evidence>
<dbReference type="InterPro" id="IPR027256">
    <property type="entry name" value="P-typ_ATPase_IB"/>
</dbReference>
<dbReference type="SUPFAM" id="SSF81653">
    <property type="entry name" value="Calcium ATPase, transduction domain A"/>
    <property type="match status" value="1"/>
</dbReference>
<dbReference type="NCBIfam" id="TIGR01511">
    <property type="entry name" value="ATPase-IB1_Cu"/>
    <property type="match status" value="1"/>
</dbReference>
<dbReference type="Gene3D" id="3.40.50.1000">
    <property type="entry name" value="HAD superfamily/HAD-like"/>
    <property type="match status" value="1"/>
</dbReference>
<keyword evidence="14 15" id="KW-0472">Membrane</keyword>
<comment type="similarity">
    <text evidence="2 15">Belongs to the cation transport ATPase (P-type) (TC 3.A.3) family. Type IB subfamily.</text>
</comment>
<evidence type="ECO:0000259" key="16">
    <source>
        <dbReference type="Pfam" id="PF00122"/>
    </source>
</evidence>
<dbReference type="Gene3D" id="3.40.1110.10">
    <property type="entry name" value="Calcium-transporting ATPase, cytoplasmic domain N"/>
    <property type="match status" value="1"/>
</dbReference>
<feature type="transmembrane region" description="Helical" evidence="15">
    <location>
        <begin position="82"/>
        <end position="102"/>
    </location>
</feature>
<keyword evidence="7 15" id="KW-0479">Metal-binding</keyword>
<evidence type="ECO:0000313" key="17">
    <source>
        <dbReference type="EMBL" id="NKE71630.1"/>
    </source>
</evidence>
<dbReference type="GO" id="GO:0043682">
    <property type="term" value="F:P-type divalent copper transporter activity"/>
    <property type="evidence" value="ECO:0007669"/>
    <property type="project" value="TreeGrafter"/>
</dbReference>
<evidence type="ECO:0000256" key="7">
    <source>
        <dbReference type="ARBA" id="ARBA00022723"/>
    </source>
</evidence>
<dbReference type="GO" id="GO:0005886">
    <property type="term" value="C:plasma membrane"/>
    <property type="evidence" value="ECO:0007669"/>
    <property type="project" value="UniProtKB-SubCell"/>
</dbReference>
<dbReference type="InterPro" id="IPR023298">
    <property type="entry name" value="ATPase_P-typ_TM_dom_sf"/>
</dbReference>
<comment type="caution">
    <text evidence="17">The sequence shown here is derived from an EMBL/GenBank/DDBJ whole genome shotgun (WGS) entry which is preliminary data.</text>
</comment>
<dbReference type="Gene3D" id="2.70.150.10">
    <property type="entry name" value="Calcium-transporting ATPase, cytoplasmic transduction domain A"/>
    <property type="match status" value="1"/>
</dbReference>
<dbReference type="InterPro" id="IPR036412">
    <property type="entry name" value="HAD-like_sf"/>
</dbReference>
<sequence length="692" mass="74634">MKRSLHCRHCRLPIRSGRSDPDPFCCYGCRLAFRIVGEQGEGGEAAFLLARLALGALLSMNIMTFSLLLYGKAIPREVVPSFHLLLFLHATPLMFLLGVPFFRGFFQEIKTFTFGMDSLIALGAGAAYLYSTFAWLAGEERVYFDTGAMILVLVTLGRFLEATARAQAADGIKRLLSLSPLTATVLIGGREIRKPAEEVQRGETVRVRPGEQIPVDGEVIEGGAAEGAPVDESMLTGEARPVEKEVGDRVYAATLNGEAPLMIRAIAPLAGSLFRQMILLMEKAQQARGEMARLADRISSFFIPVVLLCAAGTALFWWRRAGGSAALFNALAVLLVACPCALGLATPMVISVGIGRAAREGILIRSSRVFEVLPKVSNMFFDKTGTLTEGKPVLLSILLPAWANVRPEPLLAVGASLAQPSEHLLARSLVVAGMGQGIPLYPTAGFKNHPGLGMTGQVKIDGDGKWVWLGSRRWMKENGLLFDSLLEGESRCAASAGKSLVFCGWEGRVHGAFVFGDRLRTEASEAVSLLQQEGLSLHLLSGDQKPASEEIGKHLPGCAIHAERLPHEKCEEIGRVKKRGAAVAMVGDGINDAAALAEADIGVAIGSGSDVAKETADVSLVRTDLRKIAWLVRFTRRASRTIKQNLFWAFFYNIIGVGLAMTGLLQPIFAALAMIVSSLLVIWNSLRLRGFQ</sequence>
<dbReference type="InterPro" id="IPR018303">
    <property type="entry name" value="ATPase_P-typ_P_site"/>
</dbReference>
<dbReference type="SUPFAM" id="SSF81665">
    <property type="entry name" value="Calcium ATPase, transmembrane domain M"/>
    <property type="match status" value="1"/>
</dbReference>
<dbReference type="RefSeq" id="WP_168060442.1">
    <property type="nucleotide sequence ID" value="NZ_VTOW01000002.1"/>
</dbReference>
<dbReference type="InterPro" id="IPR023214">
    <property type="entry name" value="HAD_sf"/>
</dbReference>
<keyword evidence="6 15" id="KW-0812">Transmembrane</keyword>
<dbReference type="NCBIfam" id="TIGR01494">
    <property type="entry name" value="ATPase_P-type"/>
    <property type="match status" value="2"/>
</dbReference>
<dbReference type="PANTHER" id="PTHR43520:SF5">
    <property type="entry name" value="CATION-TRANSPORTING P-TYPE ATPASE-RELATED"/>
    <property type="match status" value="1"/>
</dbReference>
<dbReference type="Pfam" id="PF00702">
    <property type="entry name" value="Hydrolase"/>
    <property type="match status" value="1"/>
</dbReference>
<keyword evidence="8 15" id="KW-0547">Nucleotide-binding</keyword>
<keyword evidence="10" id="KW-0460">Magnesium</keyword>
<dbReference type="Pfam" id="PF00122">
    <property type="entry name" value="E1-E2_ATPase"/>
    <property type="match status" value="1"/>
</dbReference>
<dbReference type="EMBL" id="VTOW01000002">
    <property type="protein sequence ID" value="NKE71630.1"/>
    <property type="molecule type" value="Genomic_DNA"/>
</dbReference>
<evidence type="ECO:0000256" key="11">
    <source>
        <dbReference type="ARBA" id="ARBA00022967"/>
    </source>
</evidence>
<proteinExistence type="inferred from homology"/>
<feature type="transmembrane region" description="Helical" evidence="15">
    <location>
        <begin position="114"/>
        <end position="136"/>
    </location>
</feature>
<keyword evidence="12 15" id="KW-1133">Transmembrane helix</keyword>
<keyword evidence="13" id="KW-0406">Ion transport</keyword>
<dbReference type="Proteomes" id="UP000534783">
    <property type="component" value="Unassembled WGS sequence"/>
</dbReference>
<evidence type="ECO:0000256" key="3">
    <source>
        <dbReference type="ARBA" id="ARBA00022448"/>
    </source>
</evidence>
<dbReference type="SFLD" id="SFLDF00027">
    <property type="entry name" value="p-type_atpase"/>
    <property type="match status" value="1"/>
</dbReference>
<dbReference type="AlphaFoldDB" id="A0A7X6DQR9"/>
<feature type="transmembrane region" description="Helical" evidence="15">
    <location>
        <begin position="668"/>
        <end position="686"/>
    </location>
</feature>
<dbReference type="GO" id="GO:0055070">
    <property type="term" value="P:copper ion homeostasis"/>
    <property type="evidence" value="ECO:0007669"/>
    <property type="project" value="TreeGrafter"/>
</dbReference>
<feature type="transmembrane region" description="Helical" evidence="15">
    <location>
        <begin position="142"/>
        <end position="160"/>
    </location>
</feature>
<dbReference type="SFLD" id="SFLDS00003">
    <property type="entry name" value="Haloacid_Dehalogenase"/>
    <property type="match status" value="1"/>
</dbReference>
<gene>
    <name evidence="17" type="ORF">MNODULE_12855</name>
</gene>
<feature type="transmembrane region" description="Helical" evidence="15">
    <location>
        <begin position="330"/>
        <end position="355"/>
    </location>
</feature>
<dbReference type="InterPro" id="IPR044492">
    <property type="entry name" value="P_typ_ATPase_HD_dom"/>
</dbReference>
<feature type="transmembrane region" description="Helical" evidence="15">
    <location>
        <begin position="48"/>
        <end position="70"/>
    </location>
</feature>
<dbReference type="InterPro" id="IPR059000">
    <property type="entry name" value="ATPase_P-type_domA"/>
</dbReference>
<evidence type="ECO:0000256" key="4">
    <source>
        <dbReference type="ARBA" id="ARBA00022475"/>
    </source>
</evidence>
<dbReference type="PROSITE" id="PS00154">
    <property type="entry name" value="ATPASE_E1_E2"/>
    <property type="match status" value="1"/>
</dbReference>
<evidence type="ECO:0000256" key="1">
    <source>
        <dbReference type="ARBA" id="ARBA00004651"/>
    </source>
</evidence>
<evidence type="ECO:0000313" key="18">
    <source>
        <dbReference type="Proteomes" id="UP000534783"/>
    </source>
</evidence>
<dbReference type="PRINTS" id="PR00119">
    <property type="entry name" value="CATATPASE"/>
</dbReference>
<protein>
    <submittedName>
        <fullName evidence="17">Cation-translocating P-type ATPase</fullName>
    </submittedName>
</protein>
<accession>A0A7X6DQR9</accession>
<dbReference type="NCBIfam" id="TIGR01525">
    <property type="entry name" value="ATPase-IB_hvy"/>
    <property type="match status" value="1"/>
</dbReference>
<dbReference type="InterPro" id="IPR001757">
    <property type="entry name" value="P_typ_ATPase"/>
</dbReference>
<keyword evidence="11" id="KW-1278">Translocase</keyword>
<evidence type="ECO:0000256" key="8">
    <source>
        <dbReference type="ARBA" id="ARBA00022741"/>
    </source>
</evidence>
<organism evidence="17 18">
    <name type="scientific">Candidatus Manganitrophus noduliformans</name>
    <dbReference type="NCBI Taxonomy" id="2606439"/>
    <lineage>
        <taxon>Bacteria</taxon>
        <taxon>Pseudomonadati</taxon>
        <taxon>Nitrospirota</taxon>
        <taxon>Nitrospiria</taxon>
        <taxon>Candidatus Troglogloeales</taxon>
        <taxon>Candidatus Manganitrophaceae</taxon>
        <taxon>Candidatus Manganitrophus</taxon>
    </lineage>
</organism>
<feature type="transmembrane region" description="Helical" evidence="15">
    <location>
        <begin position="646"/>
        <end position="662"/>
    </location>
</feature>
<keyword evidence="9 15" id="KW-0067">ATP-binding</keyword>
<dbReference type="GO" id="GO:0016887">
    <property type="term" value="F:ATP hydrolysis activity"/>
    <property type="evidence" value="ECO:0007669"/>
    <property type="project" value="InterPro"/>
</dbReference>
<dbReference type="SUPFAM" id="SSF56784">
    <property type="entry name" value="HAD-like"/>
    <property type="match status" value="1"/>
</dbReference>
<evidence type="ECO:0000256" key="6">
    <source>
        <dbReference type="ARBA" id="ARBA00022692"/>
    </source>
</evidence>
<feature type="transmembrane region" description="Helical" evidence="15">
    <location>
        <begin position="298"/>
        <end position="318"/>
    </location>
</feature>
<keyword evidence="4 15" id="KW-1003">Cell membrane</keyword>
<keyword evidence="3" id="KW-0813">Transport</keyword>
<dbReference type="PANTHER" id="PTHR43520">
    <property type="entry name" value="ATP7, ISOFORM B"/>
    <property type="match status" value="1"/>
</dbReference>